<keyword evidence="2" id="KW-1185">Reference proteome</keyword>
<gene>
    <name evidence="1" type="ORF">K466DRAFT_507761</name>
</gene>
<dbReference type="InParanoid" id="A0A5C3NK51"/>
<feature type="non-terminal residue" evidence="1">
    <location>
        <position position="1"/>
    </location>
</feature>
<dbReference type="STRING" id="1314778.A0A5C3NK51"/>
<sequence>AGHQREFYNYVSDSDWTGGSSAYSDLEEAGSYWFNGLVPTGVLANDASIQNQTQQFLEYVLDHQDSTGWIGPEVNTTKARYLWGRYPFLFGAIQVVEADPSQADRVVGAIWKFIQLANAMLDNDEGLEHWGRSRWEEFALSLQW</sequence>
<dbReference type="Proteomes" id="UP000308197">
    <property type="component" value="Unassembled WGS sequence"/>
</dbReference>
<dbReference type="EMBL" id="ML212803">
    <property type="protein sequence ID" value="TFK78101.1"/>
    <property type="molecule type" value="Genomic_DNA"/>
</dbReference>
<reference evidence="1 2" key="1">
    <citation type="journal article" date="2019" name="Nat. Ecol. Evol.">
        <title>Megaphylogeny resolves global patterns of mushroom evolution.</title>
        <authorList>
            <person name="Varga T."/>
            <person name="Krizsan K."/>
            <person name="Foldi C."/>
            <person name="Dima B."/>
            <person name="Sanchez-Garcia M."/>
            <person name="Sanchez-Ramirez S."/>
            <person name="Szollosi G.J."/>
            <person name="Szarkandi J.G."/>
            <person name="Papp V."/>
            <person name="Albert L."/>
            <person name="Andreopoulos W."/>
            <person name="Angelini C."/>
            <person name="Antonin V."/>
            <person name="Barry K.W."/>
            <person name="Bougher N.L."/>
            <person name="Buchanan P."/>
            <person name="Buyck B."/>
            <person name="Bense V."/>
            <person name="Catcheside P."/>
            <person name="Chovatia M."/>
            <person name="Cooper J."/>
            <person name="Damon W."/>
            <person name="Desjardin D."/>
            <person name="Finy P."/>
            <person name="Geml J."/>
            <person name="Haridas S."/>
            <person name="Hughes K."/>
            <person name="Justo A."/>
            <person name="Karasinski D."/>
            <person name="Kautmanova I."/>
            <person name="Kiss B."/>
            <person name="Kocsube S."/>
            <person name="Kotiranta H."/>
            <person name="LaButti K.M."/>
            <person name="Lechner B.E."/>
            <person name="Liimatainen K."/>
            <person name="Lipzen A."/>
            <person name="Lukacs Z."/>
            <person name="Mihaltcheva S."/>
            <person name="Morgado L.N."/>
            <person name="Niskanen T."/>
            <person name="Noordeloos M.E."/>
            <person name="Ohm R.A."/>
            <person name="Ortiz-Santana B."/>
            <person name="Ovrebo C."/>
            <person name="Racz N."/>
            <person name="Riley R."/>
            <person name="Savchenko A."/>
            <person name="Shiryaev A."/>
            <person name="Soop K."/>
            <person name="Spirin V."/>
            <person name="Szebenyi C."/>
            <person name="Tomsovsky M."/>
            <person name="Tulloss R.E."/>
            <person name="Uehling J."/>
            <person name="Grigoriev I.V."/>
            <person name="Vagvolgyi C."/>
            <person name="Papp T."/>
            <person name="Martin F.M."/>
            <person name="Miettinen O."/>
            <person name="Hibbett D.S."/>
            <person name="Nagy L.G."/>
        </authorList>
    </citation>
    <scope>NUCLEOTIDE SEQUENCE [LARGE SCALE GENOMIC DNA]</scope>
    <source>
        <strain evidence="1 2">HHB13444</strain>
    </source>
</reference>
<dbReference type="AlphaFoldDB" id="A0A5C3NK51"/>
<proteinExistence type="predicted"/>
<protein>
    <submittedName>
        <fullName evidence="1">Uncharacterized protein</fullName>
    </submittedName>
</protein>
<accession>A0A5C3NK51</accession>
<name>A0A5C3NK51_9APHY</name>
<evidence type="ECO:0000313" key="2">
    <source>
        <dbReference type="Proteomes" id="UP000308197"/>
    </source>
</evidence>
<organism evidence="1 2">
    <name type="scientific">Polyporus arcularius HHB13444</name>
    <dbReference type="NCBI Taxonomy" id="1314778"/>
    <lineage>
        <taxon>Eukaryota</taxon>
        <taxon>Fungi</taxon>
        <taxon>Dikarya</taxon>
        <taxon>Basidiomycota</taxon>
        <taxon>Agaricomycotina</taxon>
        <taxon>Agaricomycetes</taxon>
        <taxon>Polyporales</taxon>
        <taxon>Polyporaceae</taxon>
        <taxon>Polyporus</taxon>
    </lineage>
</organism>
<evidence type="ECO:0000313" key="1">
    <source>
        <dbReference type="EMBL" id="TFK78101.1"/>
    </source>
</evidence>